<gene>
    <name evidence="2" type="ORF">QWJ38_17875</name>
</gene>
<dbReference type="EMBL" id="JAUHHC010000005">
    <property type="protein sequence ID" value="MDN3922163.1"/>
    <property type="molecule type" value="Genomic_DNA"/>
</dbReference>
<dbReference type="InterPro" id="IPR037523">
    <property type="entry name" value="VOC_core"/>
</dbReference>
<sequence>MSSLPRLDHVLLVVRDAQPTLSFLTKVVGLRIGPRPPFRFPGWWLYSGEQAVVHVALRDNSGELAEQVGARNDSGHAGLIDHIAFRVAEAQTIRQRLDDEGWLFHEADVPATGERQFFIAVPEGPTVELVTAAR</sequence>
<reference evidence="2 3" key="1">
    <citation type="submission" date="2023-06" db="EMBL/GenBank/DDBJ databases">
        <title>Pelomonas sp. PFR6 16S ribosomal RNA gene Genome sequencing and assembly.</title>
        <authorList>
            <person name="Woo H."/>
        </authorList>
    </citation>
    <scope>NUCLEOTIDE SEQUENCE [LARGE SCALE GENOMIC DNA]</scope>
    <source>
        <strain evidence="2 3">PFR6</strain>
    </source>
</reference>
<protein>
    <submittedName>
        <fullName evidence="2">VOC family protein</fullName>
    </submittedName>
</protein>
<evidence type="ECO:0000259" key="1">
    <source>
        <dbReference type="PROSITE" id="PS51819"/>
    </source>
</evidence>
<evidence type="ECO:0000313" key="3">
    <source>
        <dbReference type="Proteomes" id="UP001228044"/>
    </source>
</evidence>
<dbReference type="Proteomes" id="UP001228044">
    <property type="component" value="Unassembled WGS sequence"/>
</dbReference>
<proteinExistence type="predicted"/>
<organism evidence="2 3">
    <name type="scientific">Roseateles violae</name>
    <dbReference type="NCBI Taxonomy" id="3058042"/>
    <lineage>
        <taxon>Bacteria</taxon>
        <taxon>Pseudomonadati</taxon>
        <taxon>Pseudomonadota</taxon>
        <taxon>Betaproteobacteria</taxon>
        <taxon>Burkholderiales</taxon>
        <taxon>Sphaerotilaceae</taxon>
        <taxon>Roseateles</taxon>
    </lineage>
</organism>
<accession>A0ABT8DVI8</accession>
<dbReference type="Gene3D" id="3.10.180.10">
    <property type="entry name" value="2,3-Dihydroxybiphenyl 1,2-Dioxygenase, domain 1"/>
    <property type="match status" value="1"/>
</dbReference>
<comment type="caution">
    <text evidence="2">The sequence shown here is derived from an EMBL/GenBank/DDBJ whole genome shotgun (WGS) entry which is preliminary data.</text>
</comment>
<dbReference type="SUPFAM" id="SSF54593">
    <property type="entry name" value="Glyoxalase/Bleomycin resistance protein/Dihydroxybiphenyl dioxygenase"/>
    <property type="match status" value="1"/>
</dbReference>
<dbReference type="Pfam" id="PF13669">
    <property type="entry name" value="Glyoxalase_4"/>
    <property type="match status" value="1"/>
</dbReference>
<dbReference type="InterPro" id="IPR029068">
    <property type="entry name" value="Glyas_Bleomycin-R_OHBP_Dase"/>
</dbReference>
<evidence type="ECO:0000313" key="2">
    <source>
        <dbReference type="EMBL" id="MDN3922163.1"/>
    </source>
</evidence>
<dbReference type="RefSeq" id="WP_290360478.1">
    <property type="nucleotide sequence ID" value="NZ_JAUHHC010000005.1"/>
</dbReference>
<keyword evidence="3" id="KW-1185">Reference proteome</keyword>
<name>A0ABT8DVI8_9BURK</name>
<feature type="domain" description="VOC" evidence="1">
    <location>
        <begin position="6"/>
        <end position="132"/>
    </location>
</feature>
<dbReference type="PROSITE" id="PS51819">
    <property type="entry name" value="VOC"/>
    <property type="match status" value="1"/>
</dbReference>